<evidence type="ECO:0000313" key="1">
    <source>
        <dbReference type="EMBL" id="EGE54655.1"/>
    </source>
</evidence>
<proteinExistence type="predicted"/>
<organism evidence="1 2">
    <name type="scientific">Streptococcus parauberis NCFD 2020</name>
    <dbReference type="NCBI Taxonomy" id="873447"/>
    <lineage>
        <taxon>Bacteria</taxon>
        <taxon>Bacillati</taxon>
        <taxon>Bacillota</taxon>
        <taxon>Bacilli</taxon>
        <taxon>Lactobacillales</taxon>
        <taxon>Streptococcaceae</taxon>
        <taxon>Streptococcus</taxon>
    </lineage>
</organism>
<protein>
    <submittedName>
        <fullName evidence="1">Uncharacterized protein</fullName>
    </submittedName>
</protein>
<evidence type="ECO:0000313" key="2">
    <source>
        <dbReference type="Proteomes" id="UP000003732"/>
    </source>
</evidence>
<dbReference type="EMBL" id="AEUT02000001">
    <property type="protein sequence ID" value="EGE54655.1"/>
    <property type="molecule type" value="Genomic_DNA"/>
</dbReference>
<dbReference type="AlphaFoldDB" id="F1Z0N4"/>
<dbReference type="Proteomes" id="UP000003732">
    <property type="component" value="Unassembled WGS sequence"/>
</dbReference>
<comment type="caution">
    <text evidence="1">The sequence shown here is derived from an EMBL/GenBank/DDBJ whole genome shotgun (WGS) entry which is preliminary data.</text>
</comment>
<dbReference type="RefSeq" id="WP_003105321.1">
    <property type="nucleotide sequence ID" value="NZ_AEUT02000001.1"/>
</dbReference>
<sequence length="156" mass="18115">MIKKELTTIDFDSSGNDVERTILVRFLYSLKAIKLYEERYQTNFFAEYEQAVKRFGEMFKGVDIAKMSELSPEEQTQLLPIMADKVILNFLARAIPCIYGEVENGKFIQSTFTAENAEMSDWFGELLNVQFLGEIMREFSSNSKNVPQDKKKPQRK</sequence>
<reference evidence="1 2" key="1">
    <citation type="submission" date="2011-02" db="EMBL/GenBank/DDBJ databases">
        <authorList>
            <person name="Stanhope M.J."/>
            <person name="Durkin A.S."/>
            <person name="Hostetler J."/>
            <person name="Kim M."/>
            <person name="Radune D."/>
            <person name="Singh I."/>
            <person name="Town C.D."/>
        </authorList>
    </citation>
    <scope>NUCLEOTIDE SEQUENCE [LARGE SCALE GENOMIC DNA]</scope>
    <source>
        <strain evidence="1 2">NCFD 2020</strain>
    </source>
</reference>
<name>F1Z0N4_9STRE</name>
<gene>
    <name evidence="1" type="ORF">SPB_0678</name>
</gene>
<dbReference type="HOGENOM" id="CLU_1668434_0_0_9"/>
<accession>F1Z0N4</accession>
<dbReference type="GeneID" id="61420358"/>